<evidence type="ECO:0008006" key="3">
    <source>
        <dbReference type="Google" id="ProtNLM"/>
    </source>
</evidence>
<comment type="caution">
    <text evidence="1">The sequence shown here is derived from an EMBL/GenBank/DDBJ whole genome shotgun (WGS) entry which is preliminary data.</text>
</comment>
<dbReference type="Proteomes" id="UP001199750">
    <property type="component" value="Unassembled WGS sequence"/>
</dbReference>
<sequence length="314" mass="36690">MRVFENRGAAVLYYFLKGNNSGRPFLLPANVCPIVPLTFFKAGVPFEFVDIDETHAMCRSQCIDRISHKKYGGILFVHAYGRIFDNGAFYRQLKTFDPSLLIIDDKCLCRPRLTDEVPADTDLELYSTGYAKYIEFAYGGWGIVNDCLNYIREPLVFREEVYKELMEYLRLCLNKGCCWDMTWEEWLDGSVFRESVPAYLQKIAFRLAEMDQHKECLNGIYEKNLPKEIQWGKDYNSWRFMINIINREKVLAKIFEAGLFAGTNFPSVSYLFGGISLPHAEEEQKRVMNLFNDFRVDEEFAYKVCDIINRYATF</sequence>
<proteinExistence type="predicted"/>
<dbReference type="Gene3D" id="3.40.640.10">
    <property type="entry name" value="Type I PLP-dependent aspartate aminotransferase-like (Major domain)"/>
    <property type="match status" value="1"/>
</dbReference>
<dbReference type="AlphaFoldDB" id="A0AAW5CL88"/>
<dbReference type="InterPro" id="IPR015424">
    <property type="entry name" value="PyrdxlP-dep_Trfase"/>
</dbReference>
<reference evidence="1" key="1">
    <citation type="submission" date="2022-01" db="EMBL/GenBank/DDBJ databases">
        <title>Collection of gut derived symbiotic bacterial strains cultured from healthy donors.</title>
        <authorList>
            <person name="Lin H."/>
            <person name="Kohout C."/>
            <person name="Waligurski E."/>
            <person name="Pamer E.G."/>
        </authorList>
    </citation>
    <scope>NUCLEOTIDE SEQUENCE</scope>
    <source>
        <strain evidence="1">DFI.1.149</strain>
    </source>
</reference>
<dbReference type="InterPro" id="IPR015421">
    <property type="entry name" value="PyrdxlP-dep_Trfase_major"/>
</dbReference>
<name>A0AAW5CL88_9BACT</name>
<dbReference type="EMBL" id="JAKNDN010000057">
    <property type="protein sequence ID" value="MCG4962087.1"/>
    <property type="molecule type" value="Genomic_DNA"/>
</dbReference>
<protein>
    <recommendedName>
        <fullName evidence="3">DUF4435 domain-containing protein</fullName>
    </recommendedName>
</protein>
<evidence type="ECO:0000313" key="2">
    <source>
        <dbReference type="Proteomes" id="UP001199750"/>
    </source>
</evidence>
<gene>
    <name evidence="1" type="ORF">L0P03_19915</name>
</gene>
<organism evidence="1 2">
    <name type="scientific">Odoribacter splanchnicus</name>
    <dbReference type="NCBI Taxonomy" id="28118"/>
    <lineage>
        <taxon>Bacteria</taxon>
        <taxon>Pseudomonadati</taxon>
        <taxon>Bacteroidota</taxon>
        <taxon>Bacteroidia</taxon>
        <taxon>Bacteroidales</taxon>
        <taxon>Odoribacteraceae</taxon>
        <taxon>Odoribacter</taxon>
    </lineage>
</organism>
<accession>A0AAW5CL88</accession>
<evidence type="ECO:0000313" key="1">
    <source>
        <dbReference type="EMBL" id="MCG4962087.1"/>
    </source>
</evidence>
<dbReference type="RefSeq" id="WP_182400467.1">
    <property type="nucleotide sequence ID" value="NZ_JADNHN010000018.1"/>
</dbReference>
<dbReference type="SUPFAM" id="SSF53383">
    <property type="entry name" value="PLP-dependent transferases"/>
    <property type="match status" value="1"/>
</dbReference>